<feature type="region of interest" description="Disordered" evidence="2">
    <location>
        <begin position="1"/>
        <end position="20"/>
    </location>
</feature>
<keyword evidence="4" id="KW-1185">Reference proteome</keyword>
<evidence type="ECO:0000313" key="3">
    <source>
        <dbReference type="EMBL" id="PIO36823.1"/>
    </source>
</evidence>
<gene>
    <name evidence="3" type="ORF">AB205_0142680</name>
</gene>
<dbReference type="AlphaFoldDB" id="A0A2G9SBG6"/>
<feature type="coiled-coil region" evidence="1">
    <location>
        <begin position="31"/>
        <end position="95"/>
    </location>
</feature>
<name>A0A2G9SBG6_AQUCT</name>
<proteinExistence type="predicted"/>
<dbReference type="EMBL" id="KV926052">
    <property type="protein sequence ID" value="PIO36823.1"/>
    <property type="molecule type" value="Genomic_DNA"/>
</dbReference>
<evidence type="ECO:0000313" key="4">
    <source>
        <dbReference type="Proteomes" id="UP000228934"/>
    </source>
</evidence>
<dbReference type="Proteomes" id="UP000228934">
    <property type="component" value="Unassembled WGS sequence"/>
</dbReference>
<keyword evidence="1" id="KW-0175">Coiled coil</keyword>
<accession>A0A2G9SBG6</accession>
<reference evidence="4" key="1">
    <citation type="journal article" date="2017" name="Nat. Commun.">
        <title>The North American bullfrog draft genome provides insight into hormonal regulation of long noncoding RNA.</title>
        <authorList>
            <person name="Hammond S.A."/>
            <person name="Warren R.L."/>
            <person name="Vandervalk B.P."/>
            <person name="Kucuk E."/>
            <person name="Khan H."/>
            <person name="Gibb E.A."/>
            <person name="Pandoh P."/>
            <person name="Kirk H."/>
            <person name="Zhao Y."/>
            <person name="Jones M."/>
            <person name="Mungall A.J."/>
            <person name="Coope R."/>
            <person name="Pleasance S."/>
            <person name="Moore R.A."/>
            <person name="Holt R.A."/>
            <person name="Round J.M."/>
            <person name="Ohora S."/>
            <person name="Walle B.V."/>
            <person name="Veldhoen N."/>
            <person name="Helbing C.C."/>
            <person name="Birol I."/>
        </authorList>
    </citation>
    <scope>NUCLEOTIDE SEQUENCE [LARGE SCALE GENOMIC DNA]</scope>
</reference>
<protein>
    <submittedName>
        <fullName evidence="3">Uncharacterized protein</fullName>
    </submittedName>
</protein>
<organism evidence="3 4">
    <name type="scientific">Aquarana catesbeiana</name>
    <name type="common">American bullfrog</name>
    <name type="synonym">Rana catesbeiana</name>
    <dbReference type="NCBI Taxonomy" id="8400"/>
    <lineage>
        <taxon>Eukaryota</taxon>
        <taxon>Metazoa</taxon>
        <taxon>Chordata</taxon>
        <taxon>Craniata</taxon>
        <taxon>Vertebrata</taxon>
        <taxon>Euteleostomi</taxon>
        <taxon>Amphibia</taxon>
        <taxon>Batrachia</taxon>
        <taxon>Anura</taxon>
        <taxon>Neobatrachia</taxon>
        <taxon>Ranoidea</taxon>
        <taxon>Ranidae</taxon>
        <taxon>Aquarana</taxon>
    </lineage>
</organism>
<sequence>MHLQEMRGQIAENSGKQKDLEGQLLTMTEKVQEVMSQLARTQEMYRALQAEMTEQMGKMQKRIDILEKNSAETQKEENEEQRAVLEKHLSSLKKNCWRKHEHFTNPHMEEEDKMENACENTAIVMDCAMTNNSDTA</sequence>
<evidence type="ECO:0000256" key="2">
    <source>
        <dbReference type="SAM" id="MobiDB-lite"/>
    </source>
</evidence>
<evidence type="ECO:0000256" key="1">
    <source>
        <dbReference type="SAM" id="Coils"/>
    </source>
</evidence>